<dbReference type="EMBL" id="HBNS01008818">
    <property type="protein sequence ID" value="CAE4592350.1"/>
    <property type="molecule type" value="Transcribed_RNA"/>
</dbReference>
<dbReference type="Pfam" id="PF12706">
    <property type="entry name" value="Lactamase_B_2"/>
    <property type="match status" value="1"/>
</dbReference>
<dbReference type="PANTHER" id="PTHR15032">
    <property type="entry name" value="N-ACYL-PHOSPHATIDYLETHANOLAMINE-HYDROLYZING PHOSPHOLIPASE D"/>
    <property type="match status" value="1"/>
</dbReference>
<organism evidence="3">
    <name type="scientific">Ditylum brightwellii</name>
    <dbReference type="NCBI Taxonomy" id="49249"/>
    <lineage>
        <taxon>Eukaryota</taxon>
        <taxon>Sar</taxon>
        <taxon>Stramenopiles</taxon>
        <taxon>Ochrophyta</taxon>
        <taxon>Bacillariophyta</taxon>
        <taxon>Mediophyceae</taxon>
        <taxon>Lithodesmiophycidae</taxon>
        <taxon>Lithodesmiales</taxon>
        <taxon>Lithodesmiaceae</taxon>
        <taxon>Ditylum</taxon>
    </lineage>
</organism>
<feature type="binding site" evidence="1">
    <location>
        <position position="110"/>
    </location>
    <ligand>
        <name>an N-acyl-1,2-diacyl-sn-glycero-3-phosphoethanolamine</name>
        <dbReference type="ChEBI" id="CHEBI:62537"/>
    </ligand>
</feature>
<feature type="domain" description="Metallo-beta-lactamase" evidence="2">
    <location>
        <begin position="67"/>
        <end position="260"/>
    </location>
</feature>
<dbReference type="Gene3D" id="3.60.15.10">
    <property type="entry name" value="Ribonuclease Z/Hydroxyacylglutathione hydrolase-like"/>
    <property type="match status" value="1"/>
</dbReference>
<sequence length="317" mass="36987">MWKQNFSIKNMCYNIVDFLKKRKDIEPTGKLPEVKPDLAEFLKPSDELKVIWFGHSSFLLNMDGVVVLVDPMFSVAAAPVSFMLKRFQEAVLPLDELPEVDYILISHDHYDHLDMDSVKFFANKTAKFITPLGVGARLEGWGISAERITEKNWWEEASFEGIKFIATPAQHFSGRGMFDRNKTLWASWVLQSKNHNIYYSGDSGYDIHFKEIGDRLGPFDVAFLECGQYDQKWSEFHMLPEEGVKAYKELRSKKFFPVHWGMFVLAMHTWYDPMVQLFKLSKEHDVDLVVPKFGEMVKFGTAFENDLWWERKVTQIE</sequence>
<dbReference type="GO" id="GO:0005737">
    <property type="term" value="C:cytoplasm"/>
    <property type="evidence" value="ECO:0007669"/>
    <property type="project" value="TreeGrafter"/>
</dbReference>
<dbReference type="GO" id="GO:0008270">
    <property type="term" value="F:zinc ion binding"/>
    <property type="evidence" value="ECO:0007669"/>
    <property type="project" value="InterPro"/>
</dbReference>
<reference evidence="3" key="1">
    <citation type="submission" date="2021-01" db="EMBL/GenBank/DDBJ databases">
        <authorList>
            <person name="Corre E."/>
            <person name="Pelletier E."/>
            <person name="Niang G."/>
            <person name="Scheremetjew M."/>
            <person name="Finn R."/>
            <person name="Kale V."/>
            <person name="Holt S."/>
            <person name="Cochrane G."/>
            <person name="Meng A."/>
            <person name="Brown T."/>
            <person name="Cohen L."/>
        </authorList>
    </citation>
    <scope>NUCLEOTIDE SEQUENCE</scope>
    <source>
        <strain evidence="3">GSO104</strain>
    </source>
</reference>
<evidence type="ECO:0000313" key="3">
    <source>
        <dbReference type="EMBL" id="CAE4592350.1"/>
    </source>
</evidence>
<evidence type="ECO:0000256" key="1">
    <source>
        <dbReference type="PIRSR" id="PIRSR038896-50"/>
    </source>
</evidence>
<dbReference type="AlphaFoldDB" id="A0A7S4QS65"/>
<evidence type="ECO:0000259" key="2">
    <source>
        <dbReference type="Pfam" id="PF12706"/>
    </source>
</evidence>
<dbReference type="PIRSF" id="PIRSF038896">
    <property type="entry name" value="NAPE-PLD"/>
    <property type="match status" value="1"/>
</dbReference>
<dbReference type="InterPro" id="IPR036866">
    <property type="entry name" value="RibonucZ/Hydroxyglut_hydro"/>
</dbReference>
<feature type="binding site" evidence="1">
    <location>
        <position position="237"/>
    </location>
    <ligand>
        <name>an N-acyl-1,2-diacyl-sn-glycero-3-phosphoethanolamine</name>
        <dbReference type="ChEBI" id="CHEBI:62537"/>
    </ligand>
</feature>
<gene>
    <name evidence="3" type="ORF">DBRI00130_LOCUS7129</name>
</gene>
<dbReference type="SUPFAM" id="SSF56281">
    <property type="entry name" value="Metallo-hydrolase/oxidoreductase"/>
    <property type="match status" value="1"/>
</dbReference>
<dbReference type="InterPro" id="IPR024884">
    <property type="entry name" value="NAPE-PLD"/>
</dbReference>
<protein>
    <recommendedName>
        <fullName evidence="2">Metallo-beta-lactamase domain-containing protein</fullName>
    </recommendedName>
</protein>
<dbReference type="GO" id="GO:0070290">
    <property type="term" value="F:N-acylphosphatidylethanolamine-specific phospholipase D activity"/>
    <property type="evidence" value="ECO:0007669"/>
    <property type="project" value="InterPro"/>
</dbReference>
<proteinExistence type="predicted"/>
<name>A0A7S4QS65_9STRA</name>
<dbReference type="InterPro" id="IPR001279">
    <property type="entry name" value="Metallo-B-lactamas"/>
</dbReference>
<accession>A0A7S4QS65</accession>
<dbReference type="PANTHER" id="PTHR15032:SF4">
    <property type="entry name" value="N-ACYL-PHOSPHATIDYLETHANOLAMINE-HYDROLYZING PHOSPHOLIPASE D"/>
    <property type="match status" value="1"/>
</dbReference>